<sequence length="63" mass="7144">MSNFKFELEEKVQIKASGESGKIIGRAEHSNAINNYRVHYKAADGRAVDAWWDECDLEVDPGF</sequence>
<comment type="caution">
    <text evidence="1">The sequence shown here is derived from an EMBL/GenBank/DDBJ whole genome shotgun (WGS) entry which is preliminary data.</text>
</comment>
<protein>
    <submittedName>
        <fullName evidence="1">Uncharacterized protein</fullName>
    </submittedName>
</protein>
<proteinExistence type="predicted"/>
<keyword evidence="2" id="KW-1185">Reference proteome</keyword>
<accession>A0ABQ3ED80</accession>
<gene>
    <name evidence="1" type="ORF">GCM10007094_23370</name>
</gene>
<name>A0ABQ3ED80_9HYPH</name>
<dbReference type="EMBL" id="BMXE01000004">
    <property type="protein sequence ID" value="GHB33817.1"/>
    <property type="molecule type" value="Genomic_DNA"/>
</dbReference>
<dbReference type="RefSeq" id="WP_189436982.1">
    <property type="nucleotide sequence ID" value="NZ_BMXE01000004.1"/>
</dbReference>
<dbReference type="Proteomes" id="UP000637980">
    <property type="component" value="Unassembled WGS sequence"/>
</dbReference>
<evidence type="ECO:0000313" key="1">
    <source>
        <dbReference type="EMBL" id="GHB33817.1"/>
    </source>
</evidence>
<organism evidence="1 2">
    <name type="scientific">Pseudovibrio japonicus</name>
    <dbReference type="NCBI Taxonomy" id="366534"/>
    <lineage>
        <taxon>Bacteria</taxon>
        <taxon>Pseudomonadati</taxon>
        <taxon>Pseudomonadota</taxon>
        <taxon>Alphaproteobacteria</taxon>
        <taxon>Hyphomicrobiales</taxon>
        <taxon>Stappiaceae</taxon>
        <taxon>Pseudovibrio</taxon>
    </lineage>
</organism>
<evidence type="ECO:0000313" key="2">
    <source>
        <dbReference type="Proteomes" id="UP000637980"/>
    </source>
</evidence>
<reference evidence="2" key="1">
    <citation type="journal article" date="2019" name="Int. J. Syst. Evol. Microbiol.">
        <title>The Global Catalogue of Microorganisms (GCM) 10K type strain sequencing project: providing services to taxonomists for standard genome sequencing and annotation.</title>
        <authorList>
            <consortium name="The Broad Institute Genomics Platform"/>
            <consortium name="The Broad Institute Genome Sequencing Center for Infectious Disease"/>
            <person name="Wu L."/>
            <person name="Ma J."/>
        </authorList>
    </citation>
    <scope>NUCLEOTIDE SEQUENCE [LARGE SCALE GENOMIC DNA]</scope>
    <source>
        <strain evidence="2">KCTC 12861</strain>
    </source>
</reference>